<dbReference type="SUPFAM" id="SSF48498">
    <property type="entry name" value="Tetracyclin repressor-like, C-terminal domain"/>
    <property type="match status" value="1"/>
</dbReference>
<dbReference type="GO" id="GO:0003700">
    <property type="term" value="F:DNA-binding transcription factor activity"/>
    <property type="evidence" value="ECO:0007669"/>
    <property type="project" value="TreeGrafter"/>
</dbReference>
<dbReference type="InterPro" id="IPR036271">
    <property type="entry name" value="Tet_transcr_reg_TetR-rel_C_sf"/>
</dbReference>
<protein>
    <submittedName>
        <fullName evidence="5">Unannotated protein</fullName>
    </submittedName>
</protein>
<dbReference type="Pfam" id="PF00440">
    <property type="entry name" value="TetR_N"/>
    <property type="match status" value="1"/>
</dbReference>
<accession>A0A6J6EQD9</accession>
<evidence type="ECO:0000259" key="4">
    <source>
        <dbReference type="PROSITE" id="PS50977"/>
    </source>
</evidence>
<keyword evidence="3" id="KW-0804">Transcription</keyword>
<dbReference type="SUPFAM" id="SSF46689">
    <property type="entry name" value="Homeodomain-like"/>
    <property type="match status" value="1"/>
</dbReference>
<feature type="domain" description="HTH tetR-type" evidence="4">
    <location>
        <begin position="10"/>
        <end position="70"/>
    </location>
</feature>
<gene>
    <name evidence="5" type="ORF">UFOPK1493_02654</name>
</gene>
<dbReference type="Gene3D" id="1.10.357.10">
    <property type="entry name" value="Tetracycline Repressor, domain 2"/>
    <property type="match status" value="1"/>
</dbReference>
<dbReference type="PANTHER" id="PTHR30055">
    <property type="entry name" value="HTH-TYPE TRANSCRIPTIONAL REGULATOR RUTR"/>
    <property type="match status" value="1"/>
</dbReference>
<sequence length="177" mass="18973">MTQRPGRPATINLDQVVAAAIELADEVGLAACTMRALADRVGVTPMALYRHVRDKEHLLELVPDALLAGVVAPVRRRRSGVTALREIADGVRVALEAHPWAAVLFHQPNPGPNMSAAAEHCVTLLVAEGASPDVAFRWLRAVVAQVIGEMLTAHGEYDPTGVDLLLASIGESRRRGR</sequence>
<dbReference type="PROSITE" id="PS50977">
    <property type="entry name" value="HTH_TETR_2"/>
    <property type="match status" value="1"/>
</dbReference>
<dbReference type="GO" id="GO:0000976">
    <property type="term" value="F:transcription cis-regulatory region binding"/>
    <property type="evidence" value="ECO:0007669"/>
    <property type="project" value="TreeGrafter"/>
</dbReference>
<reference evidence="5" key="1">
    <citation type="submission" date="2020-05" db="EMBL/GenBank/DDBJ databases">
        <authorList>
            <person name="Chiriac C."/>
            <person name="Salcher M."/>
            <person name="Ghai R."/>
            <person name="Kavagutti S V."/>
        </authorList>
    </citation>
    <scope>NUCLEOTIDE SEQUENCE</scope>
</reference>
<name>A0A6J6EQD9_9ZZZZ</name>
<keyword evidence="2" id="KW-0238">DNA-binding</keyword>
<keyword evidence="1" id="KW-0805">Transcription regulation</keyword>
<evidence type="ECO:0000256" key="1">
    <source>
        <dbReference type="ARBA" id="ARBA00023015"/>
    </source>
</evidence>
<dbReference type="EMBL" id="CAEZSR010000116">
    <property type="protein sequence ID" value="CAB4575118.1"/>
    <property type="molecule type" value="Genomic_DNA"/>
</dbReference>
<dbReference type="PRINTS" id="PR00455">
    <property type="entry name" value="HTHTETR"/>
</dbReference>
<organism evidence="5">
    <name type="scientific">freshwater metagenome</name>
    <dbReference type="NCBI Taxonomy" id="449393"/>
    <lineage>
        <taxon>unclassified sequences</taxon>
        <taxon>metagenomes</taxon>
        <taxon>ecological metagenomes</taxon>
    </lineage>
</organism>
<dbReference type="InterPro" id="IPR009057">
    <property type="entry name" value="Homeodomain-like_sf"/>
</dbReference>
<dbReference type="InterPro" id="IPR001647">
    <property type="entry name" value="HTH_TetR"/>
</dbReference>
<dbReference type="PANTHER" id="PTHR30055:SF151">
    <property type="entry name" value="TRANSCRIPTIONAL REGULATORY PROTEIN"/>
    <property type="match status" value="1"/>
</dbReference>
<evidence type="ECO:0000256" key="3">
    <source>
        <dbReference type="ARBA" id="ARBA00023163"/>
    </source>
</evidence>
<evidence type="ECO:0000313" key="5">
    <source>
        <dbReference type="EMBL" id="CAB4575118.1"/>
    </source>
</evidence>
<evidence type="ECO:0000256" key="2">
    <source>
        <dbReference type="ARBA" id="ARBA00023125"/>
    </source>
</evidence>
<proteinExistence type="predicted"/>
<dbReference type="InterPro" id="IPR050109">
    <property type="entry name" value="HTH-type_TetR-like_transc_reg"/>
</dbReference>
<dbReference type="AlphaFoldDB" id="A0A6J6EQD9"/>